<proteinExistence type="predicted"/>
<evidence type="ECO:0000256" key="1">
    <source>
        <dbReference type="SAM" id="MobiDB-lite"/>
    </source>
</evidence>
<gene>
    <name evidence="2" type="ORF">N334_01753</name>
</gene>
<keyword evidence="3" id="KW-1185">Reference proteome</keyword>
<dbReference type="EMBL" id="KK474134">
    <property type="protein sequence ID" value="KFQ58452.1"/>
    <property type="molecule type" value="Genomic_DNA"/>
</dbReference>
<feature type="non-terminal residue" evidence="2">
    <location>
        <position position="1"/>
    </location>
</feature>
<feature type="region of interest" description="Disordered" evidence="1">
    <location>
        <begin position="1"/>
        <end position="21"/>
    </location>
</feature>
<dbReference type="AlphaFoldDB" id="A0A091SIK9"/>
<name>A0A091SIK9_PELCR</name>
<dbReference type="GO" id="GO:0003964">
    <property type="term" value="F:RNA-directed DNA polymerase activity"/>
    <property type="evidence" value="ECO:0007669"/>
    <property type="project" value="UniProtKB-KW"/>
</dbReference>
<feature type="non-terminal residue" evidence="2">
    <location>
        <position position="121"/>
    </location>
</feature>
<keyword evidence="2" id="KW-0808">Transferase</keyword>
<organism evidence="2 3">
    <name type="scientific">Pelecanus crispus</name>
    <name type="common">Dalmatian pelican</name>
    <dbReference type="NCBI Taxonomy" id="36300"/>
    <lineage>
        <taxon>Eukaryota</taxon>
        <taxon>Metazoa</taxon>
        <taxon>Chordata</taxon>
        <taxon>Craniata</taxon>
        <taxon>Vertebrata</taxon>
        <taxon>Euteleostomi</taxon>
        <taxon>Archelosauria</taxon>
        <taxon>Archosauria</taxon>
        <taxon>Dinosauria</taxon>
        <taxon>Saurischia</taxon>
        <taxon>Theropoda</taxon>
        <taxon>Coelurosauria</taxon>
        <taxon>Aves</taxon>
        <taxon>Neognathae</taxon>
        <taxon>Neoaves</taxon>
        <taxon>Aequornithes</taxon>
        <taxon>Pelecaniformes</taxon>
        <taxon>Pelecanidae</taxon>
        <taxon>Pelecanus</taxon>
    </lineage>
</organism>
<evidence type="ECO:0000313" key="3">
    <source>
        <dbReference type="Proteomes" id="UP000054150"/>
    </source>
</evidence>
<dbReference type="GO" id="GO:0031012">
    <property type="term" value="C:extracellular matrix"/>
    <property type="evidence" value="ECO:0007669"/>
    <property type="project" value="TreeGrafter"/>
</dbReference>
<reference evidence="2 3" key="1">
    <citation type="submission" date="2014-04" db="EMBL/GenBank/DDBJ databases">
        <title>Genome evolution of avian class.</title>
        <authorList>
            <person name="Zhang G."/>
            <person name="Li C."/>
        </authorList>
    </citation>
    <scope>NUCLEOTIDE SEQUENCE [LARGE SCALE GENOMIC DNA]</scope>
    <source>
        <strain evidence="2">BGI_N334</strain>
    </source>
</reference>
<dbReference type="PANTHER" id="PTHR33395">
    <property type="entry name" value="TRANSCRIPTASE, PUTATIVE-RELATED-RELATED"/>
    <property type="match status" value="1"/>
</dbReference>
<sequence>PQDGDQGGKAPPTVREDQAQDHLRNLNVHKFMGSDKMHPRVLRELADVVAKPLSMIFEKSWQSGEVPGDWKKGNIAPIFKKGRKEDPGHYRPVSLTSVPGKIMEQILLEAMLKHIEDREVI</sequence>
<protein>
    <submittedName>
        <fullName evidence="2">RNA-directed DNA polymerase from mobile element jockey</fullName>
    </submittedName>
</protein>
<keyword evidence="2" id="KW-0695">RNA-directed DNA polymerase</keyword>
<dbReference type="PANTHER" id="PTHR33395:SF22">
    <property type="entry name" value="REVERSE TRANSCRIPTASE DOMAIN-CONTAINING PROTEIN"/>
    <property type="match status" value="1"/>
</dbReference>
<keyword evidence="2" id="KW-0548">Nucleotidyltransferase</keyword>
<evidence type="ECO:0000313" key="2">
    <source>
        <dbReference type="EMBL" id="KFQ58452.1"/>
    </source>
</evidence>
<dbReference type="Proteomes" id="UP000054150">
    <property type="component" value="Unassembled WGS sequence"/>
</dbReference>
<dbReference type="GO" id="GO:0061343">
    <property type="term" value="P:cell adhesion involved in heart morphogenesis"/>
    <property type="evidence" value="ECO:0007669"/>
    <property type="project" value="TreeGrafter"/>
</dbReference>
<dbReference type="GO" id="GO:0007508">
    <property type="term" value="P:larval heart development"/>
    <property type="evidence" value="ECO:0007669"/>
    <property type="project" value="TreeGrafter"/>
</dbReference>
<accession>A0A091SIK9</accession>